<dbReference type="InterPro" id="IPR001296">
    <property type="entry name" value="Glyco_trans_1"/>
</dbReference>
<evidence type="ECO:0000259" key="2">
    <source>
        <dbReference type="Pfam" id="PF00534"/>
    </source>
</evidence>
<dbReference type="Proteomes" id="UP000633278">
    <property type="component" value="Unassembled WGS sequence"/>
</dbReference>
<evidence type="ECO:0000256" key="1">
    <source>
        <dbReference type="ARBA" id="ARBA00022679"/>
    </source>
</evidence>
<proteinExistence type="predicted"/>
<keyword evidence="4" id="KW-1185">Reference proteome</keyword>
<dbReference type="EMBL" id="BMJW01000002">
    <property type="protein sequence ID" value="GGG99508.1"/>
    <property type="molecule type" value="Genomic_DNA"/>
</dbReference>
<comment type="caution">
    <text evidence="3">The sequence shown here is derived from an EMBL/GenBank/DDBJ whole genome shotgun (WGS) entry which is preliminary data.</text>
</comment>
<dbReference type="PANTHER" id="PTHR46401:SF2">
    <property type="entry name" value="GLYCOSYLTRANSFERASE WBBK-RELATED"/>
    <property type="match status" value="1"/>
</dbReference>
<name>A0A917I0P3_9FLAO</name>
<accession>A0A917I0P3</accession>
<keyword evidence="1 3" id="KW-0808">Transferase</keyword>
<dbReference type="GO" id="GO:0009103">
    <property type="term" value="P:lipopolysaccharide biosynthetic process"/>
    <property type="evidence" value="ECO:0007669"/>
    <property type="project" value="TreeGrafter"/>
</dbReference>
<reference evidence="3" key="1">
    <citation type="journal article" date="2014" name="Int. J. Syst. Evol. Microbiol.">
        <title>Complete genome sequence of Corynebacterium casei LMG S-19264T (=DSM 44701T), isolated from a smear-ripened cheese.</title>
        <authorList>
            <consortium name="US DOE Joint Genome Institute (JGI-PGF)"/>
            <person name="Walter F."/>
            <person name="Albersmeier A."/>
            <person name="Kalinowski J."/>
            <person name="Ruckert C."/>
        </authorList>
    </citation>
    <scope>NUCLEOTIDE SEQUENCE</scope>
    <source>
        <strain evidence="3">CGMCC 1.15763</strain>
    </source>
</reference>
<organism evidence="3 4">
    <name type="scientific">Polaribacter pacificus</name>
    <dbReference type="NCBI Taxonomy" id="1775173"/>
    <lineage>
        <taxon>Bacteria</taxon>
        <taxon>Pseudomonadati</taxon>
        <taxon>Bacteroidota</taxon>
        <taxon>Flavobacteriia</taxon>
        <taxon>Flavobacteriales</taxon>
        <taxon>Flavobacteriaceae</taxon>
    </lineage>
</organism>
<protein>
    <submittedName>
        <fullName evidence="3">Glycosyl transferase</fullName>
    </submittedName>
</protein>
<reference evidence="3" key="2">
    <citation type="submission" date="2020-09" db="EMBL/GenBank/DDBJ databases">
        <authorList>
            <person name="Sun Q."/>
            <person name="Zhou Y."/>
        </authorList>
    </citation>
    <scope>NUCLEOTIDE SEQUENCE</scope>
    <source>
        <strain evidence="3">CGMCC 1.15763</strain>
    </source>
</reference>
<sequence length="371" mass="42912">MKFGIITHVEHKIKGKDLFAYEPYVREMNLWAKYVDEIIILAPKSKEKKITNIETPYRHSKIKFIEIPSFNLTTFNNSLISLKVIPKICIQIYKVMKSADHIHLRCPGNIGLLGCFVQIFFPSKPKTVKYAGNWDPKSKQPLSYRLQKWILSNTFLTKNCKVLIYGEWKNQSKNSIPFFTASYSDNEIIAIEAKNFKSKIRLLFVGNFSIGKQPLLTVKVAEILINKGYDIQLDMFGDGARFNIVKEYILKNKLSENVLLHGNQPKEVVKKAFQESHFLVFISKSEGWPKVVAEAMFWGCLPIASKVSCVPFMLGEGERGSIVNEDLEEIVFELETYINQKNRYLEKVVSAKKWSQKFTLEKFEKEIKNFL</sequence>
<feature type="domain" description="Glycosyl transferase family 1" evidence="2">
    <location>
        <begin position="194"/>
        <end position="341"/>
    </location>
</feature>
<dbReference type="AlphaFoldDB" id="A0A917I0P3"/>
<gene>
    <name evidence="3" type="ORF">GCM10011416_17290</name>
</gene>
<dbReference type="Pfam" id="PF00534">
    <property type="entry name" value="Glycos_transf_1"/>
    <property type="match status" value="1"/>
</dbReference>
<evidence type="ECO:0000313" key="3">
    <source>
        <dbReference type="EMBL" id="GGG99508.1"/>
    </source>
</evidence>
<dbReference type="PANTHER" id="PTHR46401">
    <property type="entry name" value="GLYCOSYLTRANSFERASE WBBK-RELATED"/>
    <property type="match status" value="1"/>
</dbReference>
<dbReference type="Gene3D" id="3.40.50.2000">
    <property type="entry name" value="Glycogen Phosphorylase B"/>
    <property type="match status" value="2"/>
</dbReference>
<dbReference type="GO" id="GO:0016757">
    <property type="term" value="F:glycosyltransferase activity"/>
    <property type="evidence" value="ECO:0007669"/>
    <property type="project" value="InterPro"/>
</dbReference>
<dbReference type="SUPFAM" id="SSF53756">
    <property type="entry name" value="UDP-Glycosyltransferase/glycogen phosphorylase"/>
    <property type="match status" value="1"/>
</dbReference>
<evidence type="ECO:0000313" key="4">
    <source>
        <dbReference type="Proteomes" id="UP000633278"/>
    </source>
</evidence>
<dbReference type="RefSeq" id="WP_188598923.1">
    <property type="nucleotide sequence ID" value="NZ_BMJW01000002.1"/>
</dbReference>
<dbReference type="CDD" id="cd01635">
    <property type="entry name" value="Glycosyltransferase_GTB-type"/>
    <property type="match status" value="1"/>
</dbReference>